<evidence type="ECO:0000259" key="3">
    <source>
        <dbReference type="SMART" id="SM01119"/>
    </source>
</evidence>
<keyword evidence="4" id="KW-0413">Isomerase</keyword>
<name>A0ABS9EP42_9BACT</name>
<dbReference type="PANTHER" id="PTHR28004">
    <property type="entry name" value="ZGC:162816-RELATED"/>
    <property type="match status" value="1"/>
</dbReference>
<evidence type="ECO:0000256" key="1">
    <source>
        <dbReference type="ARBA" id="ARBA00005323"/>
    </source>
</evidence>
<dbReference type="InterPro" id="IPR051466">
    <property type="entry name" value="D-amino_acid_metab_enzyme"/>
</dbReference>
<gene>
    <name evidence="4" type="ORF">L2W38_09025</name>
</gene>
<sequence>MSDIRSFSIADTPSLMVDIEVMEGNLDDMQRKADSFGVKLRPHVKTHRSVALAKMQIERGASGITVAKLTEADVMAEGGVDDIFVANEIVGNIKLERLAEIRRKVRRMAVAVDHMDHISILNGRFKDPDRPLEVLLDVNTGDPRTGVEPGPEALDLARSVWESPGLSLRGIYTHDGQSYDVEGWEGIIEVNRNSQQAVIDLAKTIKDHGISCEEVSVGSTPSLLLGEILPGVTEIRPGTYIFMDADQANVLGSYDRCALSVFATVISRPTRDRVVLDAGTKALTYYVQDKGICRTPGHGVLKRYPSIHLNRKSDEHSSFDIPSDMDVDFHIGERLEIIPNHACPTVNLYDSIYGVKGGEVVALWPVSCRGCSR</sequence>
<dbReference type="EC" id="5.1.1.1" evidence="4"/>
<dbReference type="Proteomes" id="UP001200430">
    <property type="component" value="Unassembled WGS sequence"/>
</dbReference>
<dbReference type="SUPFAM" id="SSF51419">
    <property type="entry name" value="PLP-binding barrel"/>
    <property type="match status" value="1"/>
</dbReference>
<dbReference type="PANTHER" id="PTHR28004:SF2">
    <property type="entry name" value="D-SERINE DEHYDRATASE"/>
    <property type="match status" value="1"/>
</dbReference>
<dbReference type="InterPro" id="IPR026956">
    <property type="entry name" value="D-ser_dehydrat-like_dom"/>
</dbReference>
<dbReference type="InterPro" id="IPR001608">
    <property type="entry name" value="Ala_racemase_N"/>
</dbReference>
<dbReference type="EMBL" id="JAKGUD010000009">
    <property type="protein sequence ID" value="MCF4142962.1"/>
    <property type="molecule type" value="Genomic_DNA"/>
</dbReference>
<protein>
    <submittedName>
        <fullName evidence="4">Alanine racemase</fullName>
        <ecNumber evidence="4">5.1.1.1</ecNumber>
    </submittedName>
</protein>
<dbReference type="RefSeq" id="WP_236099675.1">
    <property type="nucleotide sequence ID" value="NZ_JAKGUD010000009.1"/>
</dbReference>
<dbReference type="SMART" id="SM01119">
    <property type="entry name" value="D-ser_dehydrat"/>
    <property type="match status" value="1"/>
</dbReference>
<dbReference type="GO" id="GO:0008784">
    <property type="term" value="F:alanine racemase activity"/>
    <property type="evidence" value="ECO:0007669"/>
    <property type="project" value="UniProtKB-EC"/>
</dbReference>
<dbReference type="Gene3D" id="3.20.20.10">
    <property type="entry name" value="Alanine racemase"/>
    <property type="match status" value="1"/>
</dbReference>
<evidence type="ECO:0000256" key="2">
    <source>
        <dbReference type="ARBA" id="ARBA00023239"/>
    </source>
</evidence>
<evidence type="ECO:0000313" key="4">
    <source>
        <dbReference type="EMBL" id="MCF4142962.1"/>
    </source>
</evidence>
<dbReference type="InterPro" id="IPR042208">
    <property type="entry name" value="D-ser_dehydrat-like_sf"/>
</dbReference>
<evidence type="ECO:0000313" key="5">
    <source>
        <dbReference type="Proteomes" id="UP001200430"/>
    </source>
</evidence>
<comment type="caution">
    <text evidence="4">The sequence shown here is derived from an EMBL/GenBank/DDBJ whole genome shotgun (WGS) entry which is preliminary data.</text>
</comment>
<dbReference type="InterPro" id="IPR029066">
    <property type="entry name" value="PLP-binding_barrel"/>
</dbReference>
<accession>A0ABS9EP42</accession>
<proteinExistence type="inferred from homology"/>
<dbReference type="Pfam" id="PF14031">
    <property type="entry name" value="D-ser_dehydrat"/>
    <property type="match status" value="1"/>
</dbReference>
<feature type="domain" description="D-serine dehydratase-like" evidence="3">
    <location>
        <begin position="258"/>
        <end position="356"/>
    </location>
</feature>
<dbReference type="Gene3D" id="2.40.37.20">
    <property type="entry name" value="D-serine dehydratase-like domain"/>
    <property type="match status" value="1"/>
</dbReference>
<keyword evidence="2" id="KW-0456">Lyase</keyword>
<comment type="similarity">
    <text evidence="1">Belongs to the DSD1 family.</text>
</comment>
<keyword evidence="5" id="KW-1185">Reference proteome</keyword>
<organism evidence="4 5">
    <name type="scientific">Dethiosulfovibrio marinus</name>
    <dbReference type="NCBI Taxonomy" id="133532"/>
    <lineage>
        <taxon>Bacteria</taxon>
        <taxon>Thermotogati</taxon>
        <taxon>Synergistota</taxon>
        <taxon>Synergistia</taxon>
        <taxon>Synergistales</taxon>
        <taxon>Dethiosulfovibrionaceae</taxon>
        <taxon>Dethiosulfovibrio</taxon>
    </lineage>
</organism>
<dbReference type="Pfam" id="PF01168">
    <property type="entry name" value="Ala_racemase_N"/>
    <property type="match status" value="1"/>
</dbReference>
<reference evidence="4 5" key="1">
    <citation type="submission" date="2022-01" db="EMBL/GenBank/DDBJ databases">
        <title>Dethiosulfovibrio faecalis sp. nov., a novel proteolytic, non-sulfur-reducing bacterium isolated from a marine aquaculture solid waste bioreactor.</title>
        <authorList>
            <person name="Grabowski S."/>
            <person name="Apolinario E."/>
            <person name="Schneider N."/>
            <person name="Marshall C.W."/>
            <person name="Sowers K.R."/>
        </authorList>
    </citation>
    <scope>NUCLEOTIDE SEQUENCE [LARGE SCALE GENOMIC DNA]</scope>
    <source>
        <strain evidence="4 5">DSM 12537</strain>
    </source>
</reference>